<evidence type="ECO:0000256" key="2">
    <source>
        <dbReference type="SAM" id="Phobius"/>
    </source>
</evidence>
<protein>
    <submittedName>
        <fullName evidence="3">Uncharacterized protein</fullName>
    </submittedName>
</protein>
<organism evidence="3">
    <name type="scientific">viral metagenome</name>
    <dbReference type="NCBI Taxonomy" id="1070528"/>
    <lineage>
        <taxon>unclassified sequences</taxon>
        <taxon>metagenomes</taxon>
        <taxon>organismal metagenomes</taxon>
    </lineage>
</organism>
<evidence type="ECO:0000313" key="3">
    <source>
        <dbReference type="EMBL" id="QHT91845.1"/>
    </source>
</evidence>
<proteinExistence type="predicted"/>
<keyword evidence="2" id="KW-1133">Transmembrane helix</keyword>
<accession>A0A6C0IH62</accession>
<feature type="region of interest" description="Disordered" evidence="1">
    <location>
        <begin position="186"/>
        <end position="207"/>
    </location>
</feature>
<evidence type="ECO:0000256" key="1">
    <source>
        <dbReference type="SAM" id="MobiDB-lite"/>
    </source>
</evidence>
<sequence length="259" mass="27204">MENFTNSIKNSTSFDSPSSGDSNFNDLGDSIKTTSTTTWIIIILILTFLGVNIFVYLAKGTQGLSDFFAPIINKISSIFGGVTGQVVSVSAEGSKALVSTAAEGTQSAVGATSDVVNAGLTTVQEVAQPGQSQPGQSQPGQAQPGQAQPGQAQPSQQTQSTLKSQPVNSQQLDIMQANTLNRALNTSTSQKQQVNGEDYQADDSTSAIQMSSTTGKAGWCYIGEERGFRTCAEVGVNDMCMSGDIFPSQQICVNPNLRP</sequence>
<name>A0A6C0IH62_9ZZZZ</name>
<feature type="compositionally biased region" description="Low complexity" evidence="1">
    <location>
        <begin position="127"/>
        <end position="161"/>
    </location>
</feature>
<dbReference type="EMBL" id="MN740170">
    <property type="protein sequence ID" value="QHT91845.1"/>
    <property type="molecule type" value="Genomic_DNA"/>
</dbReference>
<feature type="transmembrane region" description="Helical" evidence="2">
    <location>
        <begin position="39"/>
        <end position="58"/>
    </location>
</feature>
<feature type="region of interest" description="Disordered" evidence="1">
    <location>
        <begin position="126"/>
        <end position="168"/>
    </location>
</feature>
<feature type="compositionally biased region" description="Polar residues" evidence="1">
    <location>
        <begin position="186"/>
        <end position="195"/>
    </location>
</feature>
<feature type="compositionally biased region" description="Low complexity" evidence="1">
    <location>
        <begin position="10"/>
        <end position="20"/>
    </location>
</feature>
<keyword evidence="2" id="KW-0812">Transmembrane</keyword>
<keyword evidence="2" id="KW-0472">Membrane</keyword>
<dbReference type="AlphaFoldDB" id="A0A6C0IH62"/>
<feature type="region of interest" description="Disordered" evidence="1">
    <location>
        <begin position="1"/>
        <end position="20"/>
    </location>
</feature>
<reference evidence="3" key="1">
    <citation type="journal article" date="2020" name="Nature">
        <title>Giant virus diversity and host interactions through global metagenomics.</title>
        <authorList>
            <person name="Schulz F."/>
            <person name="Roux S."/>
            <person name="Paez-Espino D."/>
            <person name="Jungbluth S."/>
            <person name="Walsh D.A."/>
            <person name="Denef V.J."/>
            <person name="McMahon K.D."/>
            <person name="Konstantinidis K.T."/>
            <person name="Eloe-Fadrosh E.A."/>
            <person name="Kyrpides N.C."/>
            <person name="Woyke T."/>
        </authorList>
    </citation>
    <scope>NUCLEOTIDE SEQUENCE</scope>
    <source>
        <strain evidence="3">GVMAG-M-3300023184-86</strain>
    </source>
</reference>